<dbReference type="InterPro" id="IPR010960">
    <property type="entry name" value="Flavocytochrome_c"/>
</dbReference>
<gene>
    <name evidence="14" type="ORF">AMORRO_LOCUS8225</name>
</gene>
<dbReference type="InterPro" id="IPR036400">
    <property type="entry name" value="Cyt_B5-like_heme/steroid_sf"/>
</dbReference>
<dbReference type="GO" id="GO:0020037">
    <property type="term" value="F:heme binding"/>
    <property type="evidence" value="ECO:0007669"/>
    <property type="project" value="InterPro"/>
</dbReference>
<sequence length="611" mass="66130">MASQIIIVGGGLSGLSAAHTVLERGGNVLVIDKNSFFGGNSTKATSGINGALTKTQIGKYYRIPTPNFKISFYYMIMSTGHLSKTASYNSPYLIKVLTGNSASAVEWLQDKFKLDLSLVSRLGGHSHPRTHRGKEMFPGMTITYALMERFEEIVEKQPDRARVIMKARATNLIKEGDAVVGVEYVKDGQTFKEYGPVILATGGYAADFTEDSLLKKYRPDIYDLPTTNGDHCTGDGHKMVLAIGGKAIDLEKVQVHPTGLVDPKDPNSKIKFLAAEALRGVGGLLLNADGKRFCDELGHRDYVTGEIWKTKSPVRLVLNSKASKEIEWHCRHYSGRGLMKKFSSGDALAKEIGIPVSQLKATFDEYNEIAAGRKKDPYGKKFFHNAPISVNDEFHVALMSPVLHYTMGGVEINGDSEVKDVTGKVIPGLYASGELAGGVHGANRLGGSSLLGCVVFGRVAGDAAAHYLLQNLSASRRLGQIAGQLSPYQTTISVDPNNQKVSLEISWGQQGGGASQNVQEKSSVPASAPAQPEKAESPKVLKDYTLSEVAKHNTEKDCWVVVNGQVLDVTNFLPDHPGGKKAILLYAGKDATEEFNMLHDKGVVAKYAKEE</sequence>
<protein>
    <recommendedName>
        <fullName evidence="10">fumarate reductase (NADH)</fullName>
        <ecNumber evidence="10">1.3.1.6</ecNumber>
    </recommendedName>
    <alternativeName>
        <fullName evidence="11">NADH-dependent fumarate reductase</fullName>
    </alternativeName>
</protein>
<keyword evidence="5" id="KW-0479">Metal-binding</keyword>
<dbReference type="Gene3D" id="3.10.120.10">
    <property type="entry name" value="Cytochrome b5-like heme/steroid binding domain"/>
    <property type="match status" value="1"/>
</dbReference>
<dbReference type="Gene3D" id="3.50.50.60">
    <property type="entry name" value="FAD/NAD(P)-binding domain"/>
    <property type="match status" value="1"/>
</dbReference>
<dbReference type="PANTHER" id="PTHR43400:SF1">
    <property type="entry name" value="FUMARATE REDUCTASE"/>
    <property type="match status" value="1"/>
</dbReference>
<name>A0A9N9GLV0_9GLOM</name>
<evidence type="ECO:0000256" key="9">
    <source>
        <dbReference type="ARBA" id="ARBA00050832"/>
    </source>
</evidence>
<dbReference type="PROSITE" id="PS50255">
    <property type="entry name" value="CYTOCHROME_B5_2"/>
    <property type="match status" value="1"/>
</dbReference>
<evidence type="ECO:0000259" key="13">
    <source>
        <dbReference type="PROSITE" id="PS50255"/>
    </source>
</evidence>
<keyword evidence="6" id="KW-0274">FAD</keyword>
<dbReference type="OrthoDB" id="10252157at2759"/>
<feature type="non-terminal residue" evidence="14">
    <location>
        <position position="1"/>
    </location>
</feature>
<evidence type="ECO:0000256" key="12">
    <source>
        <dbReference type="SAM" id="MobiDB-lite"/>
    </source>
</evidence>
<accession>A0A9N9GLV0</accession>
<dbReference type="PRINTS" id="PR00363">
    <property type="entry name" value="CYTOCHROMEB5"/>
</dbReference>
<evidence type="ECO:0000256" key="8">
    <source>
        <dbReference type="ARBA" id="ARBA00023004"/>
    </source>
</evidence>
<dbReference type="PRINTS" id="PR00368">
    <property type="entry name" value="FADPNR"/>
</dbReference>
<dbReference type="FunFam" id="3.90.700.10:FF:000007">
    <property type="entry name" value="NADH-dependent fumarate reductase"/>
    <property type="match status" value="1"/>
</dbReference>
<evidence type="ECO:0000313" key="15">
    <source>
        <dbReference type="Proteomes" id="UP000789342"/>
    </source>
</evidence>
<evidence type="ECO:0000256" key="3">
    <source>
        <dbReference type="ARBA" id="ARBA00022617"/>
    </source>
</evidence>
<comment type="caution">
    <text evidence="14">The sequence shown here is derived from an EMBL/GenBank/DDBJ whole genome shotgun (WGS) entry which is preliminary data.</text>
</comment>
<dbReference type="GO" id="GO:0016156">
    <property type="term" value="F:fumarate reductase (NADH) activity"/>
    <property type="evidence" value="ECO:0007669"/>
    <property type="project" value="UniProtKB-EC"/>
</dbReference>
<dbReference type="InterPro" id="IPR001199">
    <property type="entry name" value="Cyt_B5-like_heme/steroid-bd"/>
</dbReference>
<dbReference type="EC" id="1.3.1.6" evidence="10"/>
<dbReference type="EMBL" id="CAJVPV010006836">
    <property type="protein sequence ID" value="CAG8611138.1"/>
    <property type="molecule type" value="Genomic_DNA"/>
</dbReference>
<evidence type="ECO:0000256" key="10">
    <source>
        <dbReference type="ARBA" id="ARBA00067004"/>
    </source>
</evidence>
<dbReference type="NCBIfam" id="TIGR01813">
    <property type="entry name" value="flavo_cyto_c"/>
    <property type="match status" value="1"/>
</dbReference>
<reference evidence="14" key="1">
    <citation type="submission" date="2021-06" db="EMBL/GenBank/DDBJ databases">
        <authorList>
            <person name="Kallberg Y."/>
            <person name="Tangrot J."/>
            <person name="Rosling A."/>
        </authorList>
    </citation>
    <scope>NUCLEOTIDE SEQUENCE</scope>
    <source>
        <strain evidence="14">CL551</strain>
    </source>
</reference>
<dbReference type="InterPro" id="IPR027477">
    <property type="entry name" value="Succ_DH/fumarate_Rdtase_cat_sf"/>
</dbReference>
<comment type="similarity">
    <text evidence="2">Belongs to the FAD-dependent oxidoreductase 2 family. FRD/SDH subfamily.</text>
</comment>
<dbReference type="InterPro" id="IPR036188">
    <property type="entry name" value="FAD/NAD-bd_sf"/>
</dbReference>
<keyword evidence="4" id="KW-0285">Flavoprotein</keyword>
<dbReference type="AlphaFoldDB" id="A0A9N9GLV0"/>
<dbReference type="InterPro" id="IPR003953">
    <property type="entry name" value="FAD-dep_OxRdtase_2_FAD-bd"/>
</dbReference>
<dbReference type="Pfam" id="PF00173">
    <property type="entry name" value="Cyt-b5"/>
    <property type="match status" value="1"/>
</dbReference>
<comment type="catalytic activity">
    <reaction evidence="9">
        <text>succinate + NAD(+) = fumarate + NADH + H(+)</text>
        <dbReference type="Rhea" id="RHEA:18281"/>
        <dbReference type="ChEBI" id="CHEBI:15378"/>
        <dbReference type="ChEBI" id="CHEBI:29806"/>
        <dbReference type="ChEBI" id="CHEBI:30031"/>
        <dbReference type="ChEBI" id="CHEBI:57540"/>
        <dbReference type="ChEBI" id="CHEBI:57945"/>
        <dbReference type="EC" id="1.3.1.6"/>
    </reaction>
</comment>
<feature type="region of interest" description="Disordered" evidence="12">
    <location>
        <begin position="509"/>
        <end position="539"/>
    </location>
</feature>
<dbReference type="SUPFAM" id="SSF56425">
    <property type="entry name" value="Succinate dehydrogenase/fumarate reductase flavoprotein, catalytic domain"/>
    <property type="match status" value="1"/>
</dbReference>
<keyword evidence="3" id="KW-0349">Heme</keyword>
<dbReference type="PROSITE" id="PS00191">
    <property type="entry name" value="CYTOCHROME_B5_1"/>
    <property type="match status" value="1"/>
</dbReference>
<evidence type="ECO:0000256" key="7">
    <source>
        <dbReference type="ARBA" id="ARBA00023002"/>
    </source>
</evidence>
<evidence type="ECO:0000256" key="5">
    <source>
        <dbReference type="ARBA" id="ARBA00022723"/>
    </source>
</evidence>
<dbReference type="GO" id="GO:0010181">
    <property type="term" value="F:FMN binding"/>
    <property type="evidence" value="ECO:0007669"/>
    <property type="project" value="InterPro"/>
</dbReference>
<dbReference type="GO" id="GO:0046872">
    <property type="term" value="F:metal ion binding"/>
    <property type="evidence" value="ECO:0007669"/>
    <property type="project" value="UniProtKB-KW"/>
</dbReference>
<dbReference type="Pfam" id="PF00890">
    <property type="entry name" value="FAD_binding_2"/>
    <property type="match status" value="1"/>
</dbReference>
<evidence type="ECO:0000256" key="2">
    <source>
        <dbReference type="ARBA" id="ARBA00008040"/>
    </source>
</evidence>
<dbReference type="InterPro" id="IPR018506">
    <property type="entry name" value="Cyt_B5_heme-BS"/>
</dbReference>
<evidence type="ECO:0000256" key="11">
    <source>
        <dbReference type="ARBA" id="ARBA00077246"/>
    </source>
</evidence>
<dbReference type="PANTHER" id="PTHR43400">
    <property type="entry name" value="FUMARATE REDUCTASE"/>
    <property type="match status" value="1"/>
</dbReference>
<evidence type="ECO:0000256" key="1">
    <source>
        <dbReference type="ARBA" id="ARBA00001974"/>
    </source>
</evidence>
<evidence type="ECO:0000256" key="4">
    <source>
        <dbReference type="ARBA" id="ARBA00022630"/>
    </source>
</evidence>
<dbReference type="Gene3D" id="3.90.700.10">
    <property type="entry name" value="Succinate dehydrogenase/fumarate reductase flavoprotein, catalytic domain"/>
    <property type="match status" value="1"/>
</dbReference>
<dbReference type="SMART" id="SM01117">
    <property type="entry name" value="Cyt-b5"/>
    <property type="match status" value="1"/>
</dbReference>
<dbReference type="SUPFAM" id="SSF51905">
    <property type="entry name" value="FAD/NAD(P)-binding domain"/>
    <property type="match status" value="1"/>
</dbReference>
<feature type="domain" description="Cytochrome b5 heme-binding" evidence="13">
    <location>
        <begin position="541"/>
        <end position="611"/>
    </location>
</feature>
<comment type="cofactor">
    <cofactor evidence="1">
        <name>FAD</name>
        <dbReference type="ChEBI" id="CHEBI:57692"/>
    </cofactor>
</comment>
<evidence type="ECO:0000256" key="6">
    <source>
        <dbReference type="ARBA" id="ARBA00022827"/>
    </source>
</evidence>
<keyword evidence="15" id="KW-1185">Reference proteome</keyword>
<organism evidence="14 15">
    <name type="scientific">Acaulospora morrowiae</name>
    <dbReference type="NCBI Taxonomy" id="94023"/>
    <lineage>
        <taxon>Eukaryota</taxon>
        <taxon>Fungi</taxon>
        <taxon>Fungi incertae sedis</taxon>
        <taxon>Mucoromycota</taxon>
        <taxon>Glomeromycotina</taxon>
        <taxon>Glomeromycetes</taxon>
        <taxon>Diversisporales</taxon>
        <taxon>Acaulosporaceae</taxon>
        <taxon>Acaulospora</taxon>
    </lineage>
</organism>
<keyword evidence="8" id="KW-0408">Iron</keyword>
<feature type="compositionally biased region" description="Polar residues" evidence="12">
    <location>
        <begin position="515"/>
        <end position="525"/>
    </location>
</feature>
<dbReference type="InterPro" id="IPR050315">
    <property type="entry name" value="FAD-oxidoreductase_2"/>
</dbReference>
<evidence type="ECO:0000313" key="14">
    <source>
        <dbReference type="EMBL" id="CAG8611138.1"/>
    </source>
</evidence>
<keyword evidence="7" id="KW-0560">Oxidoreductase</keyword>
<dbReference type="Proteomes" id="UP000789342">
    <property type="component" value="Unassembled WGS sequence"/>
</dbReference>
<dbReference type="SUPFAM" id="SSF55856">
    <property type="entry name" value="Cytochrome b5-like heme/steroid binding domain"/>
    <property type="match status" value="1"/>
</dbReference>
<proteinExistence type="inferred from homology"/>